<dbReference type="SMART" id="SM00418">
    <property type="entry name" value="HTH_ARSR"/>
    <property type="match status" value="1"/>
</dbReference>
<dbReference type="GeneID" id="66580482"/>
<evidence type="ECO:0000313" key="5">
    <source>
        <dbReference type="EMBL" id="RGS46417.1"/>
    </source>
</evidence>
<dbReference type="PRINTS" id="PR00778">
    <property type="entry name" value="HTHARSR"/>
</dbReference>
<evidence type="ECO:0000313" key="10">
    <source>
        <dbReference type="Proteomes" id="UP000284651"/>
    </source>
</evidence>
<dbReference type="GO" id="GO:0003700">
    <property type="term" value="F:DNA-binding transcription factor activity"/>
    <property type="evidence" value="ECO:0007669"/>
    <property type="project" value="InterPro"/>
</dbReference>
<dbReference type="RefSeq" id="WP_003864339.1">
    <property type="nucleotide sequence ID" value="NZ_CABLCL010000035.1"/>
</dbReference>
<dbReference type="EMBL" id="QSAT01000045">
    <property type="protein sequence ID" value="RGW72434.1"/>
    <property type="molecule type" value="Genomic_DNA"/>
</dbReference>
<keyword evidence="1" id="KW-0805">Transcription regulation</keyword>
<dbReference type="PANTHER" id="PTHR33154:SF33">
    <property type="entry name" value="TRANSCRIPTIONAL REPRESSOR SDPR"/>
    <property type="match status" value="1"/>
</dbReference>
<dbReference type="PROSITE" id="PS50987">
    <property type="entry name" value="HTH_ARSR_2"/>
    <property type="match status" value="1"/>
</dbReference>
<dbReference type="EMBL" id="QRVM01000023">
    <property type="protein sequence ID" value="RGS46417.1"/>
    <property type="molecule type" value="Genomic_DNA"/>
</dbReference>
<evidence type="ECO:0000313" key="12">
    <source>
        <dbReference type="Proteomes" id="UP000285288"/>
    </source>
</evidence>
<dbReference type="InterPro" id="IPR001845">
    <property type="entry name" value="HTH_ArsR_DNA-bd_dom"/>
</dbReference>
<evidence type="ECO:0000259" key="4">
    <source>
        <dbReference type="PROSITE" id="PS50987"/>
    </source>
</evidence>
<dbReference type="CDD" id="cd00090">
    <property type="entry name" value="HTH_ARSR"/>
    <property type="match status" value="1"/>
</dbReference>
<dbReference type="Pfam" id="PF01022">
    <property type="entry name" value="HTH_5"/>
    <property type="match status" value="1"/>
</dbReference>
<dbReference type="Proteomes" id="UP000284651">
    <property type="component" value="Unassembled WGS sequence"/>
</dbReference>
<accession>A0A395W8E3</accession>
<dbReference type="Proteomes" id="UP000265489">
    <property type="component" value="Unassembled WGS sequence"/>
</dbReference>
<protein>
    <submittedName>
        <fullName evidence="6">ArsR family transcriptional regulator</fullName>
    </submittedName>
</protein>
<dbReference type="Proteomes" id="UP000285288">
    <property type="component" value="Unassembled WGS sequence"/>
</dbReference>
<dbReference type="PANTHER" id="PTHR33154">
    <property type="entry name" value="TRANSCRIPTIONAL REGULATOR, ARSR FAMILY"/>
    <property type="match status" value="1"/>
</dbReference>
<dbReference type="EMBL" id="QRYQ01000030">
    <property type="protein sequence ID" value="RGU89387.1"/>
    <property type="molecule type" value="Genomic_DNA"/>
</dbReference>
<evidence type="ECO:0000256" key="1">
    <source>
        <dbReference type="ARBA" id="ARBA00023015"/>
    </source>
</evidence>
<proteinExistence type="predicted"/>
<dbReference type="Proteomes" id="UP000285274">
    <property type="component" value="Unassembled WGS sequence"/>
</dbReference>
<evidence type="ECO:0000313" key="9">
    <source>
        <dbReference type="Proteomes" id="UP000265489"/>
    </source>
</evidence>
<evidence type="ECO:0000256" key="2">
    <source>
        <dbReference type="ARBA" id="ARBA00023125"/>
    </source>
</evidence>
<dbReference type="NCBIfam" id="NF033789">
    <property type="entry name" value="repress_SdpR"/>
    <property type="match status" value="1"/>
</dbReference>
<dbReference type="InterPro" id="IPR036390">
    <property type="entry name" value="WH_DNA-bd_sf"/>
</dbReference>
<dbReference type="InterPro" id="IPR011991">
    <property type="entry name" value="ArsR-like_HTH"/>
</dbReference>
<keyword evidence="3" id="KW-0804">Transcription</keyword>
<dbReference type="NCBIfam" id="NF033788">
    <property type="entry name" value="HTH_metalloreg"/>
    <property type="match status" value="1"/>
</dbReference>
<evidence type="ECO:0000313" key="6">
    <source>
        <dbReference type="EMBL" id="RGU89387.1"/>
    </source>
</evidence>
<evidence type="ECO:0000256" key="3">
    <source>
        <dbReference type="ARBA" id="ARBA00023163"/>
    </source>
</evidence>
<evidence type="ECO:0000313" key="7">
    <source>
        <dbReference type="EMBL" id="RGW72434.1"/>
    </source>
</evidence>
<sequence length="92" mass="10434">MFEKTFKALGAPVRRDILNLLKKGKMSAGDIASHFDMSQATVSYHLSLLKDAGLICEEKDKNFIFYQINASVFEEMLCYFKSFIGGNEDVEK</sequence>
<name>A0A395W8E3_9FIRM</name>
<feature type="domain" description="HTH arsR-type" evidence="4">
    <location>
        <begin position="1"/>
        <end position="91"/>
    </location>
</feature>
<keyword evidence="2" id="KW-0238">DNA-binding</keyword>
<organism evidence="6 9">
    <name type="scientific">Holdemanella biformis</name>
    <dbReference type="NCBI Taxonomy" id="1735"/>
    <lineage>
        <taxon>Bacteria</taxon>
        <taxon>Bacillati</taxon>
        <taxon>Bacillota</taxon>
        <taxon>Erysipelotrichia</taxon>
        <taxon>Erysipelotrichales</taxon>
        <taxon>Erysipelotrichaceae</taxon>
        <taxon>Holdemanella</taxon>
    </lineage>
</organism>
<evidence type="ECO:0000313" key="8">
    <source>
        <dbReference type="EMBL" id="RHB01810.1"/>
    </source>
</evidence>
<dbReference type="InterPro" id="IPR047796">
    <property type="entry name" value="SdpR-like_repress"/>
</dbReference>
<dbReference type="InterPro" id="IPR036388">
    <property type="entry name" value="WH-like_DNA-bd_sf"/>
</dbReference>
<dbReference type="SUPFAM" id="SSF46785">
    <property type="entry name" value="Winged helix' DNA-binding domain"/>
    <property type="match status" value="1"/>
</dbReference>
<reference evidence="9 10" key="1">
    <citation type="submission" date="2018-08" db="EMBL/GenBank/DDBJ databases">
        <title>A genome reference for cultivated species of the human gut microbiota.</title>
        <authorList>
            <person name="Zou Y."/>
            <person name="Xue W."/>
            <person name="Luo G."/>
        </authorList>
    </citation>
    <scope>NUCLEOTIDE SEQUENCE [LARGE SCALE GENOMIC DNA]</scope>
    <source>
        <strain evidence="7 10">AF10-31</strain>
        <strain evidence="6 9">AF15-20</strain>
        <strain evidence="5 11">AF22-10AC</strain>
        <strain evidence="8 12">AM42-13AC</strain>
    </source>
</reference>
<dbReference type="AlphaFoldDB" id="A0A395W8E3"/>
<dbReference type="EMBL" id="QSGD01000053">
    <property type="protein sequence ID" value="RHB01810.1"/>
    <property type="molecule type" value="Genomic_DNA"/>
</dbReference>
<gene>
    <name evidence="8" type="ORF">DW907_10370</name>
    <name evidence="7" type="ORF">DWV56_10885</name>
    <name evidence="6" type="ORF">DWW32_11555</name>
    <name evidence="5" type="ORF">DWX92_06160</name>
</gene>
<dbReference type="GO" id="GO:0003677">
    <property type="term" value="F:DNA binding"/>
    <property type="evidence" value="ECO:0007669"/>
    <property type="project" value="UniProtKB-KW"/>
</dbReference>
<evidence type="ECO:0000313" key="11">
    <source>
        <dbReference type="Proteomes" id="UP000285274"/>
    </source>
</evidence>
<comment type="caution">
    <text evidence="6">The sequence shown here is derived from an EMBL/GenBank/DDBJ whole genome shotgun (WGS) entry which is preliminary data.</text>
</comment>
<dbReference type="Gene3D" id="1.10.10.10">
    <property type="entry name" value="Winged helix-like DNA-binding domain superfamily/Winged helix DNA-binding domain"/>
    <property type="match status" value="1"/>
</dbReference>
<dbReference type="InterPro" id="IPR051081">
    <property type="entry name" value="HTH_MetalResp_TranReg"/>
</dbReference>